<dbReference type="PANTHER" id="PTHR43335">
    <property type="entry name" value="ABC TRANSPORTER, ATP-BINDING PROTEIN"/>
    <property type="match status" value="1"/>
</dbReference>
<keyword evidence="3" id="KW-0547">Nucleotide-binding</keyword>
<name>A0A174IS42_9FIRM</name>
<dbReference type="InterPro" id="IPR003593">
    <property type="entry name" value="AAA+_ATPase"/>
</dbReference>
<comment type="similarity">
    <text evidence="1">Belongs to the ABC transporter superfamily.</text>
</comment>
<dbReference type="GO" id="GO:0005524">
    <property type="term" value="F:ATP binding"/>
    <property type="evidence" value="ECO:0007669"/>
    <property type="project" value="UniProtKB-KW"/>
</dbReference>
<gene>
    <name evidence="6" type="primary">ybhF_4</name>
    <name evidence="6" type="ORF">ERS852406_03086</name>
</gene>
<reference evidence="6 7" key="1">
    <citation type="submission" date="2015-09" db="EMBL/GenBank/DDBJ databases">
        <authorList>
            <consortium name="Pathogen Informatics"/>
        </authorList>
    </citation>
    <scope>NUCLEOTIDE SEQUENCE [LARGE SCALE GENOMIC DNA]</scope>
    <source>
        <strain evidence="6 7">2789STDY5608849</strain>
    </source>
</reference>
<organism evidence="6 7">
    <name type="scientific">Fusicatenibacter saccharivorans</name>
    <dbReference type="NCBI Taxonomy" id="1150298"/>
    <lineage>
        <taxon>Bacteria</taxon>
        <taxon>Bacillati</taxon>
        <taxon>Bacillota</taxon>
        <taxon>Clostridia</taxon>
        <taxon>Lachnospirales</taxon>
        <taxon>Lachnospiraceae</taxon>
        <taxon>Fusicatenibacter</taxon>
    </lineage>
</organism>
<accession>A0A174IS42</accession>
<dbReference type="CDD" id="cd03230">
    <property type="entry name" value="ABC_DR_subfamily_A"/>
    <property type="match status" value="1"/>
</dbReference>
<dbReference type="PROSITE" id="PS50893">
    <property type="entry name" value="ABC_TRANSPORTER_2"/>
    <property type="match status" value="1"/>
</dbReference>
<dbReference type="Pfam" id="PF00005">
    <property type="entry name" value="ABC_tran"/>
    <property type="match status" value="1"/>
</dbReference>
<evidence type="ECO:0000256" key="2">
    <source>
        <dbReference type="ARBA" id="ARBA00022448"/>
    </source>
</evidence>
<evidence type="ECO:0000313" key="7">
    <source>
        <dbReference type="Proteomes" id="UP000095706"/>
    </source>
</evidence>
<dbReference type="InterPro" id="IPR027417">
    <property type="entry name" value="P-loop_NTPase"/>
</dbReference>
<dbReference type="RefSeq" id="WP_055228567.1">
    <property type="nucleotide sequence ID" value="NZ_CYYV01000019.1"/>
</dbReference>
<dbReference type="GO" id="GO:0016887">
    <property type="term" value="F:ATP hydrolysis activity"/>
    <property type="evidence" value="ECO:0007669"/>
    <property type="project" value="InterPro"/>
</dbReference>
<dbReference type="SUPFAM" id="SSF52540">
    <property type="entry name" value="P-loop containing nucleoside triphosphate hydrolases"/>
    <property type="match status" value="1"/>
</dbReference>
<evidence type="ECO:0000256" key="1">
    <source>
        <dbReference type="ARBA" id="ARBA00005417"/>
    </source>
</evidence>
<sequence>MPTLKIEKLTKKYGKTYALNGLDMEVKKGDIYGFVGPNGAGKTTTLRIISGLLKSDGGDLWLDGVRTTKNILKQKSLIGFVPDFFGVYENLNVIEYLEFFAASYGIYGRAGTVRAREVLEMVELSGKEEQMVDSLSRGIQQRLCLARAMIHKPKLLVLDEPNSGLDPRSRKDFQLLLQRLAREDYTILISSHILSELADLCTSIGVINGGVMVQQGKLENIMLAIDSSNPLRITVLNQVPKALELLRQDPQVSRLSVDENKIAAWFSGSREEEAYLLQKLVDAGILVVSFAREHNSLESLFFHLTGETEQKSRNTETFGNTIG</sequence>
<dbReference type="SMART" id="SM00382">
    <property type="entry name" value="AAA"/>
    <property type="match status" value="1"/>
</dbReference>
<feature type="domain" description="ABC transporter" evidence="5">
    <location>
        <begin position="4"/>
        <end position="234"/>
    </location>
</feature>
<evidence type="ECO:0000313" key="6">
    <source>
        <dbReference type="EMBL" id="CUO88946.1"/>
    </source>
</evidence>
<dbReference type="PANTHER" id="PTHR43335:SF3">
    <property type="entry name" value="ABC TRANSPORTER"/>
    <property type="match status" value="1"/>
</dbReference>
<keyword evidence="4 6" id="KW-0067">ATP-binding</keyword>
<evidence type="ECO:0000259" key="5">
    <source>
        <dbReference type="PROSITE" id="PS50893"/>
    </source>
</evidence>
<protein>
    <submittedName>
        <fullName evidence="6">Uncharacterized ABC transporter ATP-binding protein YbhF</fullName>
    </submittedName>
</protein>
<keyword evidence="2" id="KW-0813">Transport</keyword>
<dbReference type="EMBL" id="CYYV01000019">
    <property type="protein sequence ID" value="CUO88946.1"/>
    <property type="molecule type" value="Genomic_DNA"/>
</dbReference>
<evidence type="ECO:0000256" key="4">
    <source>
        <dbReference type="ARBA" id="ARBA00022840"/>
    </source>
</evidence>
<proteinExistence type="inferred from homology"/>
<dbReference type="InterPro" id="IPR003439">
    <property type="entry name" value="ABC_transporter-like_ATP-bd"/>
</dbReference>
<evidence type="ECO:0000256" key="3">
    <source>
        <dbReference type="ARBA" id="ARBA00022741"/>
    </source>
</evidence>
<dbReference type="Proteomes" id="UP000095706">
    <property type="component" value="Unassembled WGS sequence"/>
</dbReference>
<dbReference type="AlphaFoldDB" id="A0A174IS42"/>
<dbReference type="Gene3D" id="3.40.50.300">
    <property type="entry name" value="P-loop containing nucleotide triphosphate hydrolases"/>
    <property type="match status" value="1"/>
</dbReference>